<dbReference type="CDD" id="cd04280">
    <property type="entry name" value="ZnMc_astacin_like"/>
    <property type="match status" value="1"/>
</dbReference>
<keyword evidence="3" id="KW-1015">Disulfide bond</keyword>
<evidence type="ECO:0000313" key="7">
    <source>
        <dbReference type="EMBL" id="RWS16352.1"/>
    </source>
</evidence>
<feature type="binding site" evidence="3">
    <location>
        <position position="110"/>
    </location>
    <ligand>
        <name>Zn(2+)</name>
        <dbReference type="ChEBI" id="CHEBI:29105"/>
        <note>catalytic</note>
    </ligand>
</feature>
<dbReference type="Proteomes" id="UP000285301">
    <property type="component" value="Unassembled WGS sequence"/>
</dbReference>
<dbReference type="SMART" id="SM00235">
    <property type="entry name" value="ZnMc"/>
    <property type="match status" value="1"/>
</dbReference>
<proteinExistence type="predicted"/>
<feature type="binding site" evidence="3">
    <location>
        <position position="100"/>
    </location>
    <ligand>
        <name>Zn(2+)</name>
        <dbReference type="ChEBI" id="CHEBI:29105"/>
        <note>catalytic</note>
    </ligand>
</feature>
<feature type="domain" description="Peptidase M12A" evidence="5">
    <location>
        <begin position="8"/>
        <end position="206"/>
    </location>
</feature>
<dbReference type="Pfam" id="PF01400">
    <property type="entry name" value="Astacin"/>
    <property type="match status" value="1"/>
</dbReference>
<feature type="disulfide bond" evidence="3">
    <location>
        <begin position="50"/>
        <end position="205"/>
    </location>
</feature>
<dbReference type="PRINTS" id="PR00480">
    <property type="entry name" value="ASTACIN"/>
</dbReference>
<dbReference type="PANTHER" id="PTHR10127:SF883">
    <property type="entry name" value="ZINC METALLOPROTEINASE NAS-8"/>
    <property type="match status" value="1"/>
</dbReference>
<comment type="subunit">
    <text evidence="1">Monomer.</text>
</comment>
<dbReference type="InterPro" id="IPR001506">
    <property type="entry name" value="Peptidase_M12A"/>
</dbReference>
<dbReference type="PANTHER" id="PTHR10127">
    <property type="entry name" value="DISCOIDIN, CUB, EGF, LAMININ , AND ZINC METALLOPROTEASE DOMAIN CONTAINING"/>
    <property type="match status" value="1"/>
</dbReference>
<dbReference type="EMBL" id="NCKU01000244">
    <property type="protein sequence ID" value="RWS16352.1"/>
    <property type="molecule type" value="Genomic_DNA"/>
</dbReference>
<dbReference type="STRING" id="1965070.A0A3S3QZJ2"/>
<feature type="binding site" evidence="3">
    <location>
        <position position="104"/>
    </location>
    <ligand>
        <name>Zn(2+)</name>
        <dbReference type="ChEBI" id="CHEBI:29105"/>
        <note>catalytic</note>
    </ligand>
</feature>
<keyword evidence="3 4" id="KW-0645">Protease</keyword>
<evidence type="ECO:0000313" key="6">
    <source>
        <dbReference type="EMBL" id="RWS16332.1"/>
    </source>
</evidence>
<evidence type="ECO:0000313" key="10">
    <source>
        <dbReference type="Proteomes" id="UP000285301"/>
    </source>
</evidence>
<dbReference type="EMBL" id="NCKU01000158">
    <property type="protein sequence ID" value="RWS16841.1"/>
    <property type="molecule type" value="Genomic_DNA"/>
</dbReference>
<comment type="function">
    <text evidence="2">Zinc metalloprotease. Provoques deadhesion of endothelial cells from cell cultures, and also degradation of fibronectin, fibrinogen and gelatin in vitro. Its role in the venom is not fully understood but it might act as a spreading factor that facilitates diffusion of other venom toxins. Alternatively, it might be involved in the proteolytic processing of other venom toxins or it might play a role in extra-oral digestion of prey.</text>
</comment>
<keyword evidence="10" id="KW-1185">Reference proteome</keyword>
<evidence type="ECO:0000259" key="5">
    <source>
        <dbReference type="PROSITE" id="PS51864"/>
    </source>
</evidence>
<reference evidence="7" key="2">
    <citation type="submission" date="2018-11" db="EMBL/GenBank/DDBJ databases">
        <title>Trombidioid mite genomics.</title>
        <authorList>
            <person name="Dong X."/>
        </authorList>
    </citation>
    <scope>NUCLEOTIDE SEQUENCE</scope>
    <source>
        <strain evidence="7">UoL-WK</strain>
    </source>
</reference>
<dbReference type="OrthoDB" id="291007at2759"/>
<evidence type="ECO:0000313" key="9">
    <source>
        <dbReference type="EMBL" id="RWS16873.1"/>
    </source>
</evidence>
<keyword evidence="3 4" id="KW-0378">Hydrolase</keyword>
<dbReference type="EMBL" id="NCKU01000245">
    <property type="protein sequence ID" value="RWS16332.1"/>
    <property type="molecule type" value="Genomic_DNA"/>
</dbReference>
<reference evidence="7 10" key="1">
    <citation type="journal article" date="2018" name="Gigascience">
        <title>Genomes of trombidid mites reveal novel predicted allergens and laterally-transferred genes associated with secondary metabolism.</title>
        <authorList>
            <person name="Dong X."/>
            <person name="Chaisiri K."/>
            <person name="Xia D."/>
            <person name="Armstrong S.D."/>
            <person name="Fang Y."/>
            <person name="Donnelly M.J."/>
            <person name="Kadowaki T."/>
            <person name="McGarry J.W."/>
            <person name="Darby A.C."/>
            <person name="Makepeace B.L."/>
        </authorList>
    </citation>
    <scope>NUCLEOTIDE SEQUENCE [LARGE SCALE GENOMIC DNA]</scope>
    <source>
        <strain evidence="7">UoL-WK</strain>
    </source>
</reference>
<gene>
    <name evidence="7" type="ORF">B4U79_00610</name>
    <name evidence="9" type="ORF">B4U79_01978</name>
    <name evidence="8" type="ORF">B4U79_06742</name>
    <name evidence="6" type="ORF">B4U79_08278</name>
</gene>
<evidence type="ECO:0000256" key="4">
    <source>
        <dbReference type="RuleBase" id="RU361183"/>
    </source>
</evidence>
<comment type="cofactor">
    <cofactor evidence="3 4">
        <name>Zn(2+)</name>
        <dbReference type="ChEBI" id="CHEBI:29105"/>
    </cofactor>
    <text evidence="3 4">Binds 1 zinc ion per subunit.</text>
</comment>
<dbReference type="InterPro" id="IPR034035">
    <property type="entry name" value="Astacin-like_dom"/>
</dbReference>
<keyword evidence="3 4" id="KW-0862">Zinc</keyword>
<dbReference type="EC" id="3.4.24.-" evidence="4"/>
<name>A0A3S3QZJ2_9ACAR</name>
<sequence>MLFSNTFNVESADKVQLWPNGVIPYVIHQDLWQEEDLILASMRHIEDQTCIKFKPRENEKDYIGIIKGSGCYSYVGKLNRGGPQPVSIGEGCEFAGSIIHELIHVTGFHHEHSRIDRDKYVKILWNNLSPDTTKQFAKVDPKKYPQFYKFDYESVMLYGSTAFSKDGRSPTMIPIRGGRKRLQEVYHKKGMSPTDAKRIRKLYRCNDSYMKKK</sequence>
<accession>A0A3S3QZJ2</accession>
<evidence type="ECO:0000313" key="8">
    <source>
        <dbReference type="EMBL" id="RWS16841.1"/>
    </source>
</evidence>
<keyword evidence="3 4" id="KW-0479">Metal-binding</keyword>
<dbReference type="GO" id="GO:0004222">
    <property type="term" value="F:metalloendopeptidase activity"/>
    <property type="evidence" value="ECO:0007669"/>
    <property type="project" value="UniProtKB-UniRule"/>
</dbReference>
<evidence type="ECO:0000256" key="3">
    <source>
        <dbReference type="PROSITE-ProRule" id="PRU01211"/>
    </source>
</evidence>
<protein>
    <recommendedName>
        <fullName evidence="4">Metalloendopeptidase</fullName>
        <ecNumber evidence="4">3.4.24.-</ecNumber>
    </recommendedName>
</protein>
<evidence type="ECO:0000256" key="1">
    <source>
        <dbReference type="ARBA" id="ARBA00011245"/>
    </source>
</evidence>
<comment type="caution">
    <text evidence="3">Lacks conserved residue(s) required for the propagation of feature annotation.</text>
</comment>
<dbReference type="AlphaFoldDB" id="A0A3S3QZJ2"/>
<dbReference type="EMBL" id="NCKU01000156">
    <property type="protein sequence ID" value="RWS16873.1"/>
    <property type="molecule type" value="Genomic_DNA"/>
</dbReference>
<dbReference type="GO" id="GO:0008270">
    <property type="term" value="F:zinc ion binding"/>
    <property type="evidence" value="ECO:0007669"/>
    <property type="project" value="UniProtKB-UniRule"/>
</dbReference>
<comment type="caution">
    <text evidence="7">The sequence shown here is derived from an EMBL/GenBank/DDBJ whole genome shotgun (WGS) entry which is preliminary data.</text>
</comment>
<evidence type="ECO:0000256" key="2">
    <source>
        <dbReference type="ARBA" id="ARBA00025529"/>
    </source>
</evidence>
<feature type="active site" evidence="3">
    <location>
        <position position="101"/>
    </location>
</feature>
<organism evidence="7 10">
    <name type="scientific">Dinothrombium tinctorium</name>
    <dbReference type="NCBI Taxonomy" id="1965070"/>
    <lineage>
        <taxon>Eukaryota</taxon>
        <taxon>Metazoa</taxon>
        <taxon>Ecdysozoa</taxon>
        <taxon>Arthropoda</taxon>
        <taxon>Chelicerata</taxon>
        <taxon>Arachnida</taxon>
        <taxon>Acari</taxon>
        <taxon>Acariformes</taxon>
        <taxon>Trombidiformes</taxon>
        <taxon>Prostigmata</taxon>
        <taxon>Anystina</taxon>
        <taxon>Parasitengona</taxon>
        <taxon>Trombidioidea</taxon>
        <taxon>Trombidiidae</taxon>
        <taxon>Dinothrombium</taxon>
    </lineage>
</organism>
<keyword evidence="3 4" id="KW-0482">Metalloprotease</keyword>
<dbReference type="SUPFAM" id="SSF55486">
    <property type="entry name" value="Metalloproteases ('zincins'), catalytic domain"/>
    <property type="match status" value="1"/>
</dbReference>
<dbReference type="PROSITE" id="PS51864">
    <property type="entry name" value="ASTACIN"/>
    <property type="match status" value="1"/>
</dbReference>
<dbReference type="Gene3D" id="3.40.390.10">
    <property type="entry name" value="Collagenase (Catalytic Domain)"/>
    <property type="match status" value="1"/>
</dbReference>
<dbReference type="GO" id="GO:0006508">
    <property type="term" value="P:proteolysis"/>
    <property type="evidence" value="ECO:0007669"/>
    <property type="project" value="UniProtKB-KW"/>
</dbReference>
<dbReference type="InterPro" id="IPR024079">
    <property type="entry name" value="MetalloPept_cat_dom_sf"/>
</dbReference>
<dbReference type="InterPro" id="IPR006026">
    <property type="entry name" value="Peptidase_Metallo"/>
</dbReference>